<dbReference type="RefSeq" id="WP_323745837.1">
    <property type="nucleotide sequence ID" value="NZ_ARXX01000039.1"/>
</dbReference>
<dbReference type="PANTHER" id="PTHR43333:SF1">
    <property type="entry name" value="D-ISOMER SPECIFIC 2-HYDROXYACID DEHYDROGENASE NAD-BINDING DOMAIN-CONTAINING PROTEIN"/>
    <property type="match status" value="1"/>
</dbReference>
<keyword evidence="2" id="KW-0520">NAD</keyword>
<organism evidence="4 5">
    <name type="scientific">Alloalcanivorax profundimaris</name>
    <dbReference type="NCBI Taxonomy" id="2735259"/>
    <lineage>
        <taxon>Bacteria</taxon>
        <taxon>Pseudomonadati</taxon>
        <taxon>Pseudomonadota</taxon>
        <taxon>Gammaproteobacteria</taxon>
        <taxon>Oceanospirillales</taxon>
        <taxon>Alcanivoracaceae</taxon>
        <taxon>Alloalcanivorax</taxon>
    </lineage>
</organism>
<proteinExistence type="predicted"/>
<evidence type="ECO:0000313" key="4">
    <source>
        <dbReference type="EMBL" id="MBF5057209.1"/>
    </source>
</evidence>
<dbReference type="Pfam" id="PF02826">
    <property type="entry name" value="2-Hacid_dh_C"/>
    <property type="match status" value="1"/>
</dbReference>
<dbReference type="SUPFAM" id="SSF52283">
    <property type="entry name" value="Formate/glycerate dehydrogenase catalytic domain-like"/>
    <property type="match status" value="1"/>
</dbReference>
<evidence type="ECO:0000256" key="1">
    <source>
        <dbReference type="ARBA" id="ARBA00023002"/>
    </source>
</evidence>
<gene>
    <name evidence="4" type="ORF">Y5W_02503</name>
</gene>
<reference evidence="4 5" key="1">
    <citation type="submission" date="2012-09" db="EMBL/GenBank/DDBJ databases">
        <title>Genome Sequence of alkane-degrading Bacterium Alcanivorax sp. 521-1.</title>
        <authorList>
            <person name="Lai Q."/>
            <person name="Shao Z."/>
        </authorList>
    </citation>
    <scope>NUCLEOTIDE SEQUENCE [LARGE SCALE GENOMIC DNA]</scope>
    <source>
        <strain evidence="4 5">521-1</strain>
    </source>
</reference>
<dbReference type="InterPro" id="IPR006140">
    <property type="entry name" value="D-isomer_DH_NAD-bd"/>
</dbReference>
<dbReference type="InterPro" id="IPR036291">
    <property type="entry name" value="NAD(P)-bd_dom_sf"/>
</dbReference>
<protein>
    <submittedName>
        <fullName evidence="4">D-3-phosphoglycerate dehydrogenase</fullName>
    </submittedName>
</protein>
<dbReference type="InterPro" id="IPR029753">
    <property type="entry name" value="D-isomer_DH_CS"/>
</dbReference>
<dbReference type="PROSITE" id="PS00671">
    <property type="entry name" value="D_2_HYDROXYACID_DH_3"/>
    <property type="match status" value="1"/>
</dbReference>
<evidence type="ECO:0000256" key="2">
    <source>
        <dbReference type="ARBA" id="ARBA00023027"/>
    </source>
</evidence>
<evidence type="ECO:0000313" key="5">
    <source>
        <dbReference type="Proteomes" id="UP000662703"/>
    </source>
</evidence>
<keyword evidence="5" id="KW-1185">Reference proteome</keyword>
<dbReference type="Proteomes" id="UP000662703">
    <property type="component" value="Unassembled WGS sequence"/>
</dbReference>
<dbReference type="PANTHER" id="PTHR43333">
    <property type="entry name" value="2-HACID_DH_C DOMAIN-CONTAINING PROTEIN"/>
    <property type="match status" value="1"/>
</dbReference>
<dbReference type="CDD" id="cd12166">
    <property type="entry name" value="2-Hacid_dh_7"/>
    <property type="match status" value="1"/>
</dbReference>
<name>A0ABS0ASV4_9GAMM</name>
<dbReference type="SUPFAM" id="SSF51735">
    <property type="entry name" value="NAD(P)-binding Rossmann-fold domains"/>
    <property type="match status" value="1"/>
</dbReference>
<keyword evidence="1" id="KW-0560">Oxidoreductase</keyword>
<evidence type="ECO:0000259" key="3">
    <source>
        <dbReference type="Pfam" id="PF02826"/>
    </source>
</evidence>
<comment type="caution">
    <text evidence="4">The sequence shown here is derived from an EMBL/GenBank/DDBJ whole genome shotgun (WGS) entry which is preliminary data.</text>
</comment>
<sequence length="315" mass="33595">MTTLNIRTLTLPTQWHLDTVKDQAGDLKLGVWDLTGAPEGLSEAEVEAVVFHHPAGEAGKQRLATLPNLKLIQTQSTGYDGFIEAGRGAAVASAYGLHAGPTAELTLGLILTAQRGLDHFARDQAEHVWRPFTTPGLLDRKVLMIGTGGVGTAIAERLAPFGVELTRVGTRARDDGHGHVHGADELPDLLPAAEIVILITPLNDDTRGMVNADFLARLPDGALVVNVARGPVVDTDALLAELQSGRLRAALDVVEPEPLPADHPLWDAPGLYLAPHVGGRSEALKPRLAAYLREQVRRIANGEELQNLVHAGNRG</sequence>
<feature type="domain" description="D-isomer specific 2-hydroxyacid dehydrogenase NAD-binding" evidence="3">
    <location>
        <begin position="107"/>
        <end position="278"/>
    </location>
</feature>
<dbReference type="EMBL" id="ARXX01000039">
    <property type="protein sequence ID" value="MBF5057209.1"/>
    <property type="molecule type" value="Genomic_DNA"/>
</dbReference>
<dbReference type="Gene3D" id="3.40.50.720">
    <property type="entry name" value="NAD(P)-binding Rossmann-like Domain"/>
    <property type="match status" value="2"/>
</dbReference>
<accession>A0ABS0ASV4</accession>